<dbReference type="Proteomes" id="UP000638560">
    <property type="component" value="Unassembled WGS sequence"/>
</dbReference>
<evidence type="ECO:0000256" key="2">
    <source>
        <dbReference type="ARBA" id="ARBA00012438"/>
    </source>
</evidence>
<keyword evidence="9" id="KW-0472">Membrane</keyword>
<keyword evidence="9" id="KW-0812">Transmembrane</keyword>
<protein>
    <recommendedName>
        <fullName evidence="2">histidine kinase</fullName>
        <ecNumber evidence="2">2.7.13.3</ecNumber>
    </recommendedName>
</protein>
<feature type="domain" description="Signal transduction histidine kinase subgroup 3 dimerisation and phosphoacceptor" evidence="11">
    <location>
        <begin position="155"/>
        <end position="216"/>
    </location>
</feature>
<dbReference type="InterPro" id="IPR011712">
    <property type="entry name" value="Sig_transdc_His_kin_sub3_dim/P"/>
</dbReference>
<dbReference type="Pfam" id="PF07730">
    <property type="entry name" value="HisKA_3"/>
    <property type="match status" value="1"/>
</dbReference>
<dbReference type="SUPFAM" id="SSF55874">
    <property type="entry name" value="ATPase domain of HSP90 chaperone/DNA topoisomerase II/histidine kinase"/>
    <property type="match status" value="1"/>
</dbReference>
<reference evidence="13 14" key="1">
    <citation type="submission" date="2020-11" db="EMBL/GenBank/DDBJ databases">
        <title>A novel isolate from a Black sea contaminated sediment with potential to produce alkanes: Plantactinospora alkalitolerans sp. nov.</title>
        <authorList>
            <person name="Carro L."/>
            <person name="Veyisoglu A."/>
            <person name="Guven K."/>
            <person name="Schumann P."/>
            <person name="Klenk H.-P."/>
            <person name="Sahin N."/>
        </authorList>
    </citation>
    <scope>NUCLEOTIDE SEQUENCE [LARGE SCALE GENOMIC DNA]</scope>
    <source>
        <strain evidence="13 14">S1510</strain>
    </source>
</reference>
<dbReference type="InterPro" id="IPR003594">
    <property type="entry name" value="HATPase_dom"/>
</dbReference>
<organism evidence="13 14">
    <name type="scientific">Plantactinospora alkalitolerans</name>
    <dbReference type="NCBI Taxonomy" id="2789879"/>
    <lineage>
        <taxon>Bacteria</taxon>
        <taxon>Bacillati</taxon>
        <taxon>Actinomycetota</taxon>
        <taxon>Actinomycetes</taxon>
        <taxon>Micromonosporales</taxon>
        <taxon>Micromonosporaceae</taxon>
        <taxon>Plantactinospora</taxon>
    </lineage>
</organism>
<comment type="caution">
    <text evidence="13">The sequence shown here is derived from an EMBL/GenBank/DDBJ whole genome shotgun (WGS) entry which is preliminary data.</text>
</comment>
<evidence type="ECO:0000256" key="1">
    <source>
        <dbReference type="ARBA" id="ARBA00000085"/>
    </source>
</evidence>
<evidence type="ECO:0000256" key="5">
    <source>
        <dbReference type="ARBA" id="ARBA00022741"/>
    </source>
</evidence>
<evidence type="ECO:0000313" key="14">
    <source>
        <dbReference type="Proteomes" id="UP000638560"/>
    </source>
</evidence>
<comment type="catalytic activity">
    <reaction evidence="1">
        <text>ATP + protein L-histidine = ADP + protein N-phospho-L-histidine.</text>
        <dbReference type="EC" id="2.7.13.3"/>
    </reaction>
</comment>
<evidence type="ECO:0000259" key="11">
    <source>
        <dbReference type="Pfam" id="PF07730"/>
    </source>
</evidence>
<dbReference type="CDD" id="cd16917">
    <property type="entry name" value="HATPase_UhpB-NarQ-NarX-like"/>
    <property type="match status" value="1"/>
</dbReference>
<feature type="transmembrane region" description="Helical" evidence="9">
    <location>
        <begin position="15"/>
        <end position="32"/>
    </location>
</feature>
<keyword evidence="5" id="KW-0547">Nucleotide-binding</keyword>
<evidence type="ECO:0000256" key="3">
    <source>
        <dbReference type="ARBA" id="ARBA00022553"/>
    </source>
</evidence>
<dbReference type="Pfam" id="PF02518">
    <property type="entry name" value="HATPase_c"/>
    <property type="match status" value="1"/>
</dbReference>
<keyword evidence="14" id="KW-1185">Reference proteome</keyword>
<dbReference type="Pfam" id="PF23539">
    <property type="entry name" value="DUF7134"/>
    <property type="match status" value="1"/>
</dbReference>
<keyword evidence="9" id="KW-1133">Transmembrane helix</keyword>
<proteinExistence type="predicted"/>
<evidence type="ECO:0000256" key="4">
    <source>
        <dbReference type="ARBA" id="ARBA00022679"/>
    </source>
</evidence>
<feature type="transmembrane region" description="Helical" evidence="9">
    <location>
        <begin position="37"/>
        <end position="54"/>
    </location>
</feature>
<dbReference type="Gene3D" id="1.20.5.1930">
    <property type="match status" value="1"/>
</dbReference>
<dbReference type="PANTHER" id="PTHR24421:SF10">
    <property type="entry name" value="NITRATE_NITRITE SENSOR PROTEIN NARQ"/>
    <property type="match status" value="1"/>
</dbReference>
<name>A0ABS0GRP2_9ACTN</name>
<dbReference type="EC" id="2.7.13.3" evidence="2"/>
<keyword evidence="3" id="KW-0597">Phosphoprotein</keyword>
<dbReference type="InterPro" id="IPR055558">
    <property type="entry name" value="DUF7134"/>
</dbReference>
<evidence type="ECO:0000256" key="6">
    <source>
        <dbReference type="ARBA" id="ARBA00022777"/>
    </source>
</evidence>
<keyword evidence="8" id="KW-0902">Two-component regulatory system</keyword>
<evidence type="ECO:0000256" key="8">
    <source>
        <dbReference type="ARBA" id="ARBA00023012"/>
    </source>
</evidence>
<evidence type="ECO:0000259" key="10">
    <source>
        <dbReference type="Pfam" id="PF02518"/>
    </source>
</evidence>
<dbReference type="InterPro" id="IPR050482">
    <property type="entry name" value="Sensor_HK_TwoCompSys"/>
</dbReference>
<dbReference type="InterPro" id="IPR036890">
    <property type="entry name" value="HATPase_C_sf"/>
</dbReference>
<gene>
    <name evidence="13" type="ORF">I0C86_07725</name>
</gene>
<keyword evidence="4" id="KW-0808">Transferase</keyword>
<dbReference type="Gene3D" id="3.30.565.10">
    <property type="entry name" value="Histidine kinase-like ATPase, C-terminal domain"/>
    <property type="match status" value="1"/>
</dbReference>
<dbReference type="PANTHER" id="PTHR24421">
    <property type="entry name" value="NITRATE/NITRITE SENSOR PROTEIN NARX-RELATED"/>
    <property type="match status" value="1"/>
</dbReference>
<feature type="domain" description="DUF7134" evidence="12">
    <location>
        <begin position="11"/>
        <end position="127"/>
    </location>
</feature>
<evidence type="ECO:0000313" key="13">
    <source>
        <dbReference type="EMBL" id="MBF9128872.1"/>
    </source>
</evidence>
<evidence type="ECO:0000256" key="7">
    <source>
        <dbReference type="ARBA" id="ARBA00022840"/>
    </source>
</evidence>
<dbReference type="EMBL" id="JADPUN010000094">
    <property type="protein sequence ID" value="MBF9128872.1"/>
    <property type="molecule type" value="Genomic_DNA"/>
</dbReference>
<keyword evidence="6 13" id="KW-0418">Kinase</keyword>
<accession>A0ABS0GRP2</accession>
<sequence length="362" mass="37723">MILAVGLPPLVINRAPWWGYALAVGISIPLAWRRRAPFAVGVVVGLAGIAYAQVPHLPQAMPYGVLVATYTIADRGRRWQRWVILVAAPLGVLGSTESVPDALFSYQFPILLSLSAYGLGVAARTRRRHAEVLQDRARHLVRARQAEAAQAAAAERERIARDMHDILAHAVSMMVVQAEAGPVVVRSDPGRAEAVFDAIADAGRDATVQLRHLLRETDDRGGPGSQPGIADLAELVTVVGRTGVAVTVTVDGVARPVPAGVDVAAYRIVQEALTNVVRHAGAATASVRLTWTATELEIAVADDGGGRSAAATPGRGLVGIGERAAACGGAASAGAGPDGRGFTVSARLPVPTGMRSTAEVER</sequence>
<feature type="domain" description="Histidine kinase/HSP90-like ATPase" evidence="10">
    <location>
        <begin position="263"/>
        <end position="350"/>
    </location>
</feature>
<keyword evidence="7" id="KW-0067">ATP-binding</keyword>
<evidence type="ECO:0000259" key="12">
    <source>
        <dbReference type="Pfam" id="PF23539"/>
    </source>
</evidence>
<evidence type="ECO:0000256" key="9">
    <source>
        <dbReference type="SAM" id="Phobius"/>
    </source>
</evidence>
<dbReference type="GO" id="GO:0016301">
    <property type="term" value="F:kinase activity"/>
    <property type="evidence" value="ECO:0007669"/>
    <property type="project" value="UniProtKB-KW"/>
</dbReference>